<dbReference type="InterPro" id="IPR007138">
    <property type="entry name" value="ABM_dom"/>
</dbReference>
<feature type="transmembrane region" description="Helical" evidence="2">
    <location>
        <begin position="158"/>
        <end position="178"/>
    </location>
</feature>
<sequence>MSPEIRHEQRSAPLPSGEVSLLIARQVDPGHEAAFEEWANGLFSVAARFPGHLGHGLFRPASPGEPWFLVHRFRDNDAYEHWHASGERTTWFARADGHHREIDRRWLTGLEGWFPVPGADTRQAPSQGKMTLTAFLGIFPVSLLAGTVLQPAMAGLPLVVRTGIIAALFSTLMSYAVMPVLTRLLRRWLFPSTGRSVPFGGPGRRAMTAGRRSRRGSEFAGSAVPVEEGPHLRGERSGEA</sequence>
<organism evidence="4 5">
    <name type="scientific">Streptomyces albipurpureus</name>
    <dbReference type="NCBI Taxonomy" id="2897419"/>
    <lineage>
        <taxon>Bacteria</taxon>
        <taxon>Bacillati</taxon>
        <taxon>Actinomycetota</taxon>
        <taxon>Actinomycetes</taxon>
        <taxon>Kitasatosporales</taxon>
        <taxon>Streptomycetaceae</taxon>
        <taxon>Streptomyces</taxon>
    </lineage>
</organism>
<dbReference type="GO" id="GO:0004497">
    <property type="term" value="F:monooxygenase activity"/>
    <property type="evidence" value="ECO:0007669"/>
    <property type="project" value="UniProtKB-KW"/>
</dbReference>
<dbReference type="PANTHER" id="PTHR40057:SF1">
    <property type="entry name" value="SLR1162 PROTEIN"/>
    <property type="match status" value="1"/>
</dbReference>
<gene>
    <name evidence="4" type="ORF">NBG84_15935</name>
</gene>
<keyword evidence="2" id="KW-0812">Transmembrane</keyword>
<feature type="region of interest" description="Disordered" evidence="1">
    <location>
        <begin position="200"/>
        <end position="240"/>
    </location>
</feature>
<dbReference type="Proteomes" id="UP001431429">
    <property type="component" value="Unassembled WGS sequence"/>
</dbReference>
<evidence type="ECO:0000256" key="2">
    <source>
        <dbReference type="SAM" id="Phobius"/>
    </source>
</evidence>
<evidence type="ECO:0000256" key="1">
    <source>
        <dbReference type="SAM" id="MobiDB-lite"/>
    </source>
</evidence>
<comment type="caution">
    <text evidence="4">The sequence shown here is derived from an EMBL/GenBank/DDBJ whole genome shotgun (WGS) entry which is preliminary data.</text>
</comment>
<accession>A0ABT0UMS9</accession>
<dbReference type="Pfam" id="PF03992">
    <property type="entry name" value="ABM"/>
    <property type="match status" value="1"/>
</dbReference>
<proteinExistence type="predicted"/>
<keyword evidence="2" id="KW-1133">Transmembrane helix</keyword>
<keyword evidence="4" id="KW-0560">Oxidoreductase</keyword>
<dbReference type="Gene3D" id="3.30.70.100">
    <property type="match status" value="1"/>
</dbReference>
<keyword evidence="5" id="KW-1185">Reference proteome</keyword>
<keyword evidence="4" id="KW-0503">Monooxygenase</keyword>
<dbReference type="InterPro" id="IPR011008">
    <property type="entry name" value="Dimeric_a/b-barrel"/>
</dbReference>
<dbReference type="InterPro" id="IPR038762">
    <property type="entry name" value="ABM_predict"/>
</dbReference>
<evidence type="ECO:0000313" key="4">
    <source>
        <dbReference type="EMBL" id="MCM2389760.1"/>
    </source>
</evidence>
<feature type="compositionally biased region" description="Basic and acidic residues" evidence="1">
    <location>
        <begin position="228"/>
        <end position="240"/>
    </location>
</feature>
<feature type="domain" description="ABM" evidence="3">
    <location>
        <begin position="22"/>
        <end position="93"/>
    </location>
</feature>
<dbReference type="RefSeq" id="WP_250920106.1">
    <property type="nucleotide sequence ID" value="NZ_JAMQAW010000012.1"/>
</dbReference>
<dbReference type="SUPFAM" id="SSF54909">
    <property type="entry name" value="Dimeric alpha+beta barrel"/>
    <property type="match status" value="1"/>
</dbReference>
<dbReference type="EMBL" id="JAMQAW010000012">
    <property type="protein sequence ID" value="MCM2389760.1"/>
    <property type="molecule type" value="Genomic_DNA"/>
</dbReference>
<dbReference type="PANTHER" id="PTHR40057">
    <property type="entry name" value="SLR1162 PROTEIN"/>
    <property type="match status" value="1"/>
</dbReference>
<reference evidence="4" key="1">
    <citation type="submission" date="2022-06" db="EMBL/GenBank/DDBJ databases">
        <title>Genome public.</title>
        <authorList>
            <person name="Sun Q."/>
        </authorList>
    </citation>
    <scope>NUCLEOTIDE SEQUENCE</scope>
    <source>
        <strain evidence="4">CWNU-1</strain>
    </source>
</reference>
<keyword evidence="2" id="KW-0472">Membrane</keyword>
<name>A0ABT0UMS9_9ACTN</name>
<feature type="transmembrane region" description="Helical" evidence="2">
    <location>
        <begin position="132"/>
        <end position="152"/>
    </location>
</feature>
<evidence type="ECO:0000259" key="3">
    <source>
        <dbReference type="Pfam" id="PF03992"/>
    </source>
</evidence>
<protein>
    <submittedName>
        <fullName evidence="4">Antibiotic biosynthesis monooxygenase</fullName>
    </submittedName>
</protein>
<evidence type="ECO:0000313" key="5">
    <source>
        <dbReference type="Proteomes" id="UP001431429"/>
    </source>
</evidence>